<evidence type="ECO:0000259" key="3">
    <source>
        <dbReference type="PROSITE" id="PS50878"/>
    </source>
</evidence>
<dbReference type="EMBL" id="BMAO01012528">
    <property type="protein sequence ID" value="GFQ82013.1"/>
    <property type="molecule type" value="Genomic_DNA"/>
</dbReference>
<dbReference type="AlphaFoldDB" id="A0A8X6FJQ2"/>
<feature type="domain" description="Reverse transcriptase" evidence="3">
    <location>
        <begin position="1"/>
        <end position="60"/>
    </location>
</feature>
<evidence type="ECO:0000313" key="4">
    <source>
        <dbReference type="EMBL" id="GFQ82013.1"/>
    </source>
</evidence>
<feature type="coiled-coil region" evidence="1">
    <location>
        <begin position="23"/>
        <end position="50"/>
    </location>
</feature>
<dbReference type="PROSITE" id="PS50878">
    <property type="entry name" value="RT_POL"/>
    <property type="match status" value="1"/>
</dbReference>
<dbReference type="OrthoDB" id="6420582at2759"/>
<proteinExistence type="predicted"/>
<sequence length="94" mass="10994">MADDLVILIDRHPKWEWLEKSVYKRLQEELAKLKVEVNEEKTKVINLKERETFSFLGLIFERKLQNKESGGYKHTADESTDKLTSKIEGGISRS</sequence>
<keyword evidence="5" id="KW-1185">Reference proteome</keyword>
<gene>
    <name evidence="4" type="primary">Wcon_01313</name>
    <name evidence="4" type="ORF">TNCT_519331</name>
</gene>
<keyword evidence="1" id="KW-0175">Coiled coil</keyword>
<name>A0A8X6FJQ2_TRICU</name>
<evidence type="ECO:0000256" key="2">
    <source>
        <dbReference type="SAM" id="MobiDB-lite"/>
    </source>
</evidence>
<feature type="compositionally biased region" description="Basic and acidic residues" evidence="2">
    <location>
        <begin position="67"/>
        <end position="85"/>
    </location>
</feature>
<protein>
    <submittedName>
        <fullName evidence="4">Group II intron-encoded protein ltrA</fullName>
    </submittedName>
</protein>
<organism evidence="4 5">
    <name type="scientific">Trichonephila clavata</name>
    <name type="common">Joro spider</name>
    <name type="synonym">Nephila clavata</name>
    <dbReference type="NCBI Taxonomy" id="2740835"/>
    <lineage>
        <taxon>Eukaryota</taxon>
        <taxon>Metazoa</taxon>
        <taxon>Ecdysozoa</taxon>
        <taxon>Arthropoda</taxon>
        <taxon>Chelicerata</taxon>
        <taxon>Arachnida</taxon>
        <taxon>Araneae</taxon>
        <taxon>Araneomorphae</taxon>
        <taxon>Entelegynae</taxon>
        <taxon>Araneoidea</taxon>
        <taxon>Nephilidae</taxon>
        <taxon>Trichonephila</taxon>
    </lineage>
</organism>
<dbReference type="InterPro" id="IPR043502">
    <property type="entry name" value="DNA/RNA_pol_sf"/>
</dbReference>
<dbReference type="Proteomes" id="UP000887116">
    <property type="component" value="Unassembled WGS sequence"/>
</dbReference>
<dbReference type="GO" id="GO:0071897">
    <property type="term" value="P:DNA biosynthetic process"/>
    <property type="evidence" value="ECO:0007669"/>
    <property type="project" value="UniProtKB-ARBA"/>
</dbReference>
<evidence type="ECO:0000313" key="5">
    <source>
        <dbReference type="Proteomes" id="UP000887116"/>
    </source>
</evidence>
<feature type="region of interest" description="Disordered" evidence="2">
    <location>
        <begin position="67"/>
        <end position="94"/>
    </location>
</feature>
<dbReference type="SUPFAM" id="SSF56672">
    <property type="entry name" value="DNA/RNA polymerases"/>
    <property type="match status" value="1"/>
</dbReference>
<comment type="caution">
    <text evidence="4">The sequence shown here is derived from an EMBL/GenBank/DDBJ whole genome shotgun (WGS) entry which is preliminary data.</text>
</comment>
<reference evidence="4" key="1">
    <citation type="submission" date="2020-07" db="EMBL/GenBank/DDBJ databases">
        <title>Multicomponent nature underlies the extraordinary mechanical properties of spider dragline silk.</title>
        <authorList>
            <person name="Kono N."/>
            <person name="Nakamura H."/>
            <person name="Mori M."/>
            <person name="Yoshida Y."/>
            <person name="Ohtoshi R."/>
            <person name="Malay A.D."/>
            <person name="Moran D.A.P."/>
            <person name="Tomita M."/>
            <person name="Numata K."/>
            <person name="Arakawa K."/>
        </authorList>
    </citation>
    <scope>NUCLEOTIDE SEQUENCE</scope>
</reference>
<dbReference type="InterPro" id="IPR000477">
    <property type="entry name" value="RT_dom"/>
</dbReference>
<accession>A0A8X6FJQ2</accession>
<evidence type="ECO:0000256" key="1">
    <source>
        <dbReference type="SAM" id="Coils"/>
    </source>
</evidence>